<evidence type="ECO:0000259" key="2">
    <source>
        <dbReference type="PROSITE" id="PS50822"/>
    </source>
</evidence>
<dbReference type="SMART" id="SM00950">
    <property type="entry name" value="Piwi"/>
    <property type="match status" value="1"/>
</dbReference>
<dbReference type="InterPro" id="IPR032474">
    <property type="entry name" value="Argonaute_N"/>
</dbReference>
<dbReference type="Proteomes" id="UP001342314">
    <property type="component" value="Unassembled WGS sequence"/>
</dbReference>
<sequence>MASTLATQVGRLAIGGPAPPQSSLLVPMRRPGVGTSGQVISVRVNAFPVNAPDKTIYHYDVKISPTDADRPKRLNRRIWQYFASSQAPFGRVAVAYDGKAMAYSPVRLPADEGSWSFDLPEEDGSAARRGNHFTVQLKLIGPINLGALRAFVGGRATSDTVMECLQALNVVLQHGPMMVNPSRGASFFLRGDNPEQARGFELWRGYYSSLRPGIGGGYINLDLASAPFHKPGSLPDVLVDLAQVELGRVTHGNLASIPPVALIKLSRMVKGLHITLTVRDRDGKPVKRRIRSITSESARDYHFQTETGTTNVANYFRSAYGVNLRHPEWPCVLVTRTARWPIELCQADVGQKYTMELSPSQVSEVIRFTTIKPRERLAKLQAGLRAIAPNQNNPALKQWELQVATEPLRVQARVLPPPQVTAANAIRPQAGVFQMRGKFLQPASLDNWQQLTQAGVRIGPTAPPIHYAVNVRPDDAPNFIRSKVVPAGAKAPASPPQLIVCFLAEKPSPFYGKIKFLGDVQTGTPTQCLNITKARRNDRNYFANVALKINARLGGTNWTASLGPILKKPTMIFGIDVTHPKPGLDGPSVAAVVGSLNKEITRYGTRMATQQGRQEIIANLAEMVQSLLEQFRKEVRIQPEQLIFFRDGVSEGEYARVLTGEVNAVRLACQRIDVNFKPKITFIVCGKKHHISIFPDRPQDSDGKTGNVPAGTTIDTVITSPFQFDWYTQAHTSLLGTSRSAHFTVLTDDSHFSADDLQALCYNICYTFARCTRSVSLATPAYYADLVCTRAALYLATTNSTRVGSTVHAGHGNKLFFI</sequence>
<dbReference type="InterPro" id="IPR003165">
    <property type="entry name" value="Piwi"/>
</dbReference>
<dbReference type="InterPro" id="IPR014811">
    <property type="entry name" value="ArgoL1"/>
</dbReference>
<organism evidence="3 4">
    <name type="scientific">Rhodotorula paludigena</name>
    <dbReference type="NCBI Taxonomy" id="86838"/>
    <lineage>
        <taxon>Eukaryota</taxon>
        <taxon>Fungi</taxon>
        <taxon>Dikarya</taxon>
        <taxon>Basidiomycota</taxon>
        <taxon>Pucciniomycotina</taxon>
        <taxon>Microbotryomycetes</taxon>
        <taxon>Sporidiobolales</taxon>
        <taxon>Sporidiobolaceae</taxon>
        <taxon>Rhodotorula</taxon>
    </lineage>
</organism>
<evidence type="ECO:0000313" key="4">
    <source>
        <dbReference type="Proteomes" id="UP001342314"/>
    </source>
</evidence>
<name>A0AAV5GQV4_9BASI</name>
<dbReference type="EMBL" id="BQKY01000008">
    <property type="protein sequence ID" value="GJN91402.1"/>
    <property type="molecule type" value="Genomic_DNA"/>
</dbReference>
<dbReference type="InterPro" id="IPR045246">
    <property type="entry name" value="Piwi_ago-like"/>
</dbReference>
<feature type="domain" description="Piwi" evidence="2">
    <location>
        <begin position="498"/>
        <end position="796"/>
    </location>
</feature>
<feature type="domain" description="PAZ" evidence="1">
    <location>
        <begin position="258"/>
        <end position="349"/>
    </location>
</feature>
<comment type="caution">
    <text evidence="3">The sequence shown here is derived from an EMBL/GenBank/DDBJ whole genome shotgun (WGS) entry which is preliminary data.</text>
</comment>
<accession>A0AAV5GQV4</accession>
<dbReference type="PANTHER" id="PTHR22891">
    <property type="entry name" value="EUKARYOTIC TRANSLATION INITIATION FACTOR 2C"/>
    <property type="match status" value="1"/>
</dbReference>
<reference evidence="3 4" key="1">
    <citation type="submission" date="2021-12" db="EMBL/GenBank/DDBJ databases">
        <title>High titer production of polyol ester of fatty acids by Rhodotorula paludigena BS15 towards product separation-free biomass refinery.</title>
        <authorList>
            <person name="Mano J."/>
            <person name="Ono H."/>
            <person name="Tanaka T."/>
            <person name="Naito K."/>
            <person name="Sushida H."/>
            <person name="Ike M."/>
            <person name="Tokuyasu K."/>
            <person name="Kitaoka M."/>
        </authorList>
    </citation>
    <scope>NUCLEOTIDE SEQUENCE [LARGE SCALE GENOMIC DNA]</scope>
    <source>
        <strain evidence="3 4">BS15</strain>
    </source>
</reference>
<dbReference type="InterPro" id="IPR003100">
    <property type="entry name" value="PAZ_dom"/>
</dbReference>
<protein>
    <recommendedName>
        <fullName evidence="5">Piwi-domain-containing protein</fullName>
    </recommendedName>
</protein>
<dbReference type="SUPFAM" id="SSF101690">
    <property type="entry name" value="PAZ domain"/>
    <property type="match status" value="1"/>
</dbReference>
<dbReference type="InterPro" id="IPR032472">
    <property type="entry name" value="ArgoL2"/>
</dbReference>
<evidence type="ECO:0008006" key="5">
    <source>
        <dbReference type="Google" id="ProtNLM"/>
    </source>
</evidence>
<dbReference type="Pfam" id="PF08699">
    <property type="entry name" value="ArgoL1"/>
    <property type="match status" value="1"/>
</dbReference>
<dbReference type="Gene3D" id="2.170.260.10">
    <property type="entry name" value="paz domain"/>
    <property type="match status" value="1"/>
</dbReference>
<keyword evidence="4" id="KW-1185">Reference proteome</keyword>
<dbReference type="PROSITE" id="PS50822">
    <property type="entry name" value="PIWI"/>
    <property type="match status" value="1"/>
</dbReference>
<dbReference type="AlphaFoldDB" id="A0AAV5GQV4"/>
<dbReference type="CDD" id="cd02846">
    <property type="entry name" value="PAZ_argonaute_like"/>
    <property type="match status" value="1"/>
</dbReference>
<dbReference type="CDD" id="cd04657">
    <property type="entry name" value="Piwi_ago-like"/>
    <property type="match status" value="1"/>
</dbReference>
<evidence type="ECO:0000259" key="1">
    <source>
        <dbReference type="PROSITE" id="PS50821"/>
    </source>
</evidence>
<gene>
    <name evidence="3" type="ORF">Rhopal_004423-T1</name>
</gene>
<dbReference type="SUPFAM" id="SSF53098">
    <property type="entry name" value="Ribonuclease H-like"/>
    <property type="match status" value="1"/>
</dbReference>
<dbReference type="Gene3D" id="3.40.50.2300">
    <property type="match status" value="1"/>
</dbReference>
<dbReference type="InterPro" id="IPR012337">
    <property type="entry name" value="RNaseH-like_sf"/>
</dbReference>
<dbReference type="InterPro" id="IPR036085">
    <property type="entry name" value="PAZ_dom_sf"/>
</dbReference>
<evidence type="ECO:0000313" key="3">
    <source>
        <dbReference type="EMBL" id="GJN91402.1"/>
    </source>
</evidence>
<dbReference type="InterPro" id="IPR036397">
    <property type="entry name" value="RNaseH_sf"/>
</dbReference>
<dbReference type="Pfam" id="PF02170">
    <property type="entry name" value="PAZ"/>
    <property type="match status" value="1"/>
</dbReference>
<proteinExistence type="predicted"/>
<dbReference type="Pfam" id="PF02171">
    <property type="entry name" value="Piwi"/>
    <property type="match status" value="1"/>
</dbReference>
<dbReference type="SMART" id="SM01163">
    <property type="entry name" value="DUF1785"/>
    <property type="match status" value="1"/>
</dbReference>
<dbReference type="Pfam" id="PF16488">
    <property type="entry name" value="ArgoL2"/>
    <property type="match status" value="1"/>
</dbReference>
<dbReference type="GO" id="GO:0003723">
    <property type="term" value="F:RNA binding"/>
    <property type="evidence" value="ECO:0007669"/>
    <property type="project" value="InterPro"/>
</dbReference>
<dbReference type="Pfam" id="PF16486">
    <property type="entry name" value="ArgoN"/>
    <property type="match status" value="1"/>
</dbReference>
<dbReference type="Gene3D" id="3.30.420.10">
    <property type="entry name" value="Ribonuclease H-like superfamily/Ribonuclease H"/>
    <property type="match status" value="1"/>
</dbReference>
<dbReference type="PROSITE" id="PS50821">
    <property type="entry name" value="PAZ"/>
    <property type="match status" value="1"/>
</dbReference>